<evidence type="ECO:0000259" key="2">
    <source>
        <dbReference type="PROSITE" id="PS50887"/>
    </source>
</evidence>
<dbReference type="Pfam" id="PF00990">
    <property type="entry name" value="GGDEF"/>
    <property type="match status" value="1"/>
</dbReference>
<dbReference type="RefSeq" id="WP_179239308.1">
    <property type="nucleotide sequence ID" value="NZ_JACBNQ010000024.1"/>
</dbReference>
<accession>A0A974GXW5</accession>
<dbReference type="SUPFAM" id="SSF55073">
    <property type="entry name" value="Nucleotide cyclase"/>
    <property type="match status" value="1"/>
</dbReference>
<dbReference type="InterPro" id="IPR004010">
    <property type="entry name" value="Double_Cache_2"/>
</dbReference>
<sequence length="506" mass="58955">MKLKNRYRIVTFIAASIICLVVIYLHLLSHERTQMIYLEQTEKTIIDLKKAYLKDTVNNIFLEIDNLRDAKYSVYKKNIDARQRRFQEESNLTDEEFIEFFKDRFNYDTYPTMWTAFLWDNRTGEILYNSSEVNLDINMENLKSILFSYAVIDKGSIEGIFGVSEAYIDKIVKEEAGELIRSRRFSNDSYIWVNEIINYEGGKNYAIRRIHPNLEETEGMYLSTDMEDIEGNLPYLEELEGIKKNGELFFTYNFKELNSTRISEKITYAKLYEDYNWVIAMGVHLEEIDAYTEKVIDEIYSLSSDAILKLLGYIFAVLLLGFAILFLLGKKQLLTSTKYLEKEINMDSLTKASSRRSGELSLTSLFKQFKQTGESPAIMMIDIDDYKRVNDKYGHHAGDLILTEIVKKIYRMIRSYDQLIRWGGDEFVGIFPGLREENIPEFGKKLLDRIASSEILAGDESINVTISAGFSYFRDTDNDYRDVLKRADKALYVSKETGKNTFNLLK</sequence>
<dbReference type="Gene3D" id="3.30.450.20">
    <property type="entry name" value="PAS domain"/>
    <property type="match status" value="1"/>
</dbReference>
<dbReference type="InterPro" id="IPR043128">
    <property type="entry name" value="Rev_trsase/Diguanyl_cyclase"/>
</dbReference>
<dbReference type="GO" id="GO:0005886">
    <property type="term" value="C:plasma membrane"/>
    <property type="evidence" value="ECO:0007669"/>
    <property type="project" value="TreeGrafter"/>
</dbReference>
<dbReference type="AlphaFoldDB" id="A0A974GXW5"/>
<gene>
    <name evidence="3" type="ORF">HZF24_15695</name>
</gene>
<dbReference type="Proteomes" id="UP000611629">
    <property type="component" value="Unassembled WGS sequence"/>
</dbReference>
<protein>
    <submittedName>
        <fullName evidence="3">Sensor domain-containing diguanylate cyclase</fullName>
    </submittedName>
</protein>
<evidence type="ECO:0000313" key="4">
    <source>
        <dbReference type="Proteomes" id="UP000611629"/>
    </source>
</evidence>
<dbReference type="InterPro" id="IPR029787">
    <property type="entry name" value="Nucleotide_cyclase"/>
</dbReference>
<evidence type="ECO:0000256" key="1">
    <source>
        <dbReference type="SAM" id="Phobius"/>
    </source>
</evidence>
<dbReference type="NCBIfam" id="TIGR00254">
    <property type="entry name" value="GGDEF"/>
    <property type="match status" value="1"/>
</dbReference>
<evidence type="ECO:0000313" key="3">
    <source>
        <dbReference type="EMBL" id="NYB75591.1"/>
    </source>
</evidence>
<dbReference type="GO" id="GO:0052621">
    <property type="term" value="F:diguanylate cyclase activity"/>
    <property type="evidence" value="ECO:0007669"/>
    <property type="project" value="TreeGrafter"/>
</dbReference>
<dbReference type="Gene3D" id="3.30.70.270">
    <property type="match status" value="1"/>
</dbReference>
<feature type="domain" description="GGDEF" evidence="2">
    <location>
        <begin position="374"/>
        <end position="506"/>
    </location>
</feature>
<dbReference type="PROSITE" id="PS50887">
    <property type="entry name" value="GGDEF"/>
    <property type="match status" value="1"/>
</dbReference>
<dbReference type="PANTHER" id="PTHR45138:SF9">
    <property type="entry name" value="DIGUANYLATE CYCLASE DGCM-RELATED"/>
    <property type="match status" value="1"/>
</dbReference>
<dbReference type="SMART" id="SM00267">
    <property type="entry name" value="GGDEF"/>
    <property type="match status" value="1"/>
</dbReference>
<keyword evidence="4" id="KW-1185">Reference proteome</keyword>
<feature type="transmembrane region" description="Helical" evidence="1">
    <location>
        <begin position="310"/>
        <end position="328"/>
    </location>
</feature>
<keyword evidence="1" id="KW-0472">Membrane</keyword>
<keyword evidence="1" id="KW-0812">Transmembrane</keyword>
<dbReference type="InterPro" id="IPR050469">
    <property type="entry name" value="Diguanylate_Cyclase"/>
</dbReference>
<organism evidence="3 4">
    <name type="scientific">Sedimentibacter hydroxybenzoicus DSM 7310</name>
    <dbReference type="NCBI Taxonomy" id="1123245"/>
    <lineage>
        <taxon>Bacteria</taxon>
        <taxon>Bacillati</taxon>
        <taxon>Bacillota</taxon>
        <taxon>Tissierellia</taxon>
        <taxon>Sedimentibacter</taxon>
    </lineage>
</organism>
<comment type="caution">
    <text evidence="3">The sequence shown here is derived from an EMBL/GenBank/DDBJ whole genome shotgun (WGS) entry which is preliminary data.</text>
</comment>
<keyword evidence="1" id="KW-1133">Transmembrane helix</keyword>
<dbReference type="GO" id="GO:1902201">
    <property type="term" value="P:negative regulation of bacterial-type flagellum-dependent cell motility"/>
    <property type="evidence" value="ECO:0007669"/>
    <property type="project" value="TreeGrafter"/>
</dbReference>
<dbReference type="Pfam" id="PF08269">
    <property type="entry name" value="dCache_2"/>
    <property type="match status" value="1"/>
</dbReference>
<dbReference type="PANTHER" id="PTHR45138">
    <property type="entry name" value="REGULATORY COMPONENTS OF SENSORY TRANSDUCTION SYSTEM"/>
    <property type="match status" value="1"/>
</dbReference>
<dbReference type="InterPro" id="IPR000160">
    <property type="entry name" value="GGDEF_dom"/>
</dbReference>
<dbReference type="CDD" id="cd01949">
    <property type="entry name" value="GGDEF"/>
    <property type="match status" value="1"/>
</dbReference>
<dbReference type="EMBL" id="JACBNQ010000024">
    <property type="protein sequence ID" value="NYB75591.1"/>
    <property type="molecule type" value="Genomic_DNA"/>
</dbReference>
<dbReference type="GO" id="GO:0043709">
    <property type="term" value="P:cell adhesion involved in single-species biofilm formation"/>
    <property type="evidence" value="ECO:0007669"/>
    <property type="project" value="TreeGrafter"/>
</dbReference>
<reference evidence="3" key="1">
    <citation type="submission" date="2020-07" db="EMBL/GenBank/DDBJ databases">
        <title>Genomic analysis of a strain of Sedimentibacter Hydroxybenzoicus DSM7310.</title>
        <authorList>
            <person name="Ma S."/>
        </authorList>
    </citation>
    <scope>NUCLEOTIDE SEQUENCE</scope>
    <source>
        <strain evidence="3">DSM 7310</strain>
    </source>
</reference>
<proteinExistence type="predicted"/>
<feature type="transmembrane region" description="Helical" evidence="1">
    <location>
        <begin position="7"/>
        <end position="27"/>
    </location>
</feature>
<name>A0A974GXW5_SEDHY</name>